<dbReference type="PANTHER" id="PTHR38471">
    <property type="entry name" value="FOUR HELIX BUNDLE PROTEIN"/>
    <property type="match status" value="1"/>
</dbReference>
<evidence type="ECO:0000313" key="1">
    <source>
        <dbReference type="EMBL" id="OGY53071.1"/>
    </source>
</evidence>
<dbReference type="Pfam" id="PF05635">
    <property type="entry name" value="23S_rRNA_IVP"/>
    <property type="match status" value="1"/>
</dbReference>
<dbReference type="AlphaFoldDB" id="A0A1G1YLD4"/>
<reference evidence="1 2" key="1">
    <citation type="journal article" date="2016" name="Nat. Commun.">
        <title>Thousands of microbial genomes shed light on interconnected biogeochemical processes in an aquifer system.</title>
        <authorList>
            <person name="Anantharaman K."/>
            <person name="Brown C.T."/>
            <person name="Hug L.A."/>
            <person name="Sharon I."/>
            <person name="Castelle C.J."/>
            <person name="Probst A.J."/>
            <person name="Thomas B.C."/>
            <person name="Singh A."/>
            <person name="Wilkins M.J."/>
            <person name="Karaoz U."/>
            <person name="Brodie E.L."/>
            <person name="Williams K.H."/>
            <person name="Hubbard S.S."/>
            <person name="Banfield J.F."/>
        </authorList>
    </citation>
    <scope>NUCLEOTIDE SEQUENCE [LARGE SCALE GENOMIC DNA]</scope>
</reference>
<organism evidence="1 2">
    <name type="scientific">Candidatus Buchananbacteria bacterium RIFCSPLOWO2_01_FULL_39_33</name>
    <dbReference type="NCBI Taxonomy" id="1797543"/>
    <lineage>
        <taxon>Bacteria</taxon>
        <taxon>Candidatus Buchananiibacteriota</taxon>
    </lineage>
</organism>
<dbReference type="EMBL" id="MHIM01000006">
    <property type="protein sequence ID" value="OGY53071.1"/>
    <property type="molecule type" value="Genomic_DNA"/>
</dbReference>
<evidence type="ECO:0000313" key="2">
    <source>
        <dbReference type="Proteomes" id="UP000177376"/>
    </source>
</evidence>
<sequence length="120" mass="13682">MDTFRFFQFQVYKDAKSLYQEILIVSEKIKSNNSLKDQVNRSALSIILNIAEGSAKKSDKDFARYLQISLGSANELVACLNLMYNMGYLNKELYIKLFKLAELVAKQLGGFIKKLNNVNS</sequence>
<dbReference type="InterPro" id="IPR036583">
    <property type="entry name" value="23S_rRNA_IVS_sf"/>
</dbReference>
<dbReference type="SUPFAM" id="SSF158446">
    <property type="entry name" value="IVS-encoded protein-like"/>
    <property type="match status" value="1"/>
</dbReference>
<accession>A0A1G1YLD4</accession>
<dbReference type="InterPro" id="IPR012657">
    <property type="entry name" value="23S_rRNA-intervening_sequence"/>
</dbReference>
<comment type="caution">
    <text evidence="1">The sequence shown here is derived from an EMBL/GenBank/DDBJ whole genome shotgun (WGS) entry which is preliminary data.</text>
</comment>
<dbReference type="Proteomes" id="UP000177376">
    <property type="component" value="Unassembled WGS sequence"/>
</dbReference>
<name>A0A1G1YLD4_9BACT</name>
<dbReference type="PANTHER" id="PTHR38471:SF2">
    <property type="entry name" value="FOUR HELIX BUNDLE PROTEIN"/>
    <property type="match status" value="1"/>
</dbReference>
<dbReference type="Gene3D" id="1.20.1440.60">
    <property type="entry name" value="23S rRNA-intervening sequence"/>
    <property type="match status" value="1"/>
</dbReference>
<dbReference type="NCBIfam" id="TIGR02436">
    <property type="entry name" value="four helix bundle protein"/>
    <property type="match status" value="1"/>
</dbReference>
<dbReference type="CDD" id="cd16377">
    <property type="entry name" value="23S_rRNA_IVP_like"/>
    <property type="match status" value="1"/>
</dbReference>
<evidence type="ECO:0008006" key="3">
    <source>
        <dbReference type="Google" id="ProtNLM"/>
    </source>
</evidence>
<protein>
    <recommendedName>
        <fullName evidence="3">Four helix bundle protein</fullName>
    </recommendedName>
</protein>
<proteinExistence type="predicted"/>
<gene>
    <name evidence="1" type="ORF">A3A02_03125</name>
</gene>